<dbReference type="EMBL" id="CP002326">
    <property type="protein sequence ID" value="ADQ41935.1"/>
    <property type="molecule type" value="Genomic_DNA"/>
</dbReference>
<proteinExistence type="inferred from homology"/>
<dbReference type="STRING" id="632335.Calkr_2502"/>
<dbReference type="NCBIfam" id="TIGR01552">
    <property type="entry name" value="phd_fam"/>
    <property type="match status" value="1"/>
</dbReference>
<dbReference type="HOGENOM" id="CLU_195100_0_0_9"/>
<dbReference type="Proteomes" id="UP000009256">
    <property type="component" value="Chromosome"/>
</dbReference>
<gene>
    <name evidence="2" type="ordered locus">Calkr_2502</name>
</gene>
<comment type="similarity">
    <text evidence="1">Belongs to the phD/YefM antitoxin family.</text>
</comment>
<name>E4S8F3_CALA7</name>
<protein>
    <submittedName>
        <fullName evidence="2">Prevent-host-death family protein</fullName>
    </submittedName>
</protein>
<reference key="1">
    <citation type="submission" date="2010-11" db="EMBL/GenBank/DDBJ databases">
        <title>Complete sequence of chromosome of Caldicellulosiruptor kristjanssonii 177R1B.</title>
        <authorList>
            <consortium name="US DOE Joint Genome Institute"/>
            <person name="Lucas S."/>
            <person name="Copeland A."/>
            <person name="Lapidus A."/>
            <person name="Cheng J.-F."/>
            <person name="Bruce D."/>
            <person name="Goodwin L."/>
            <person name="Pitluck S."/>
            <person name="Davenport K."/>
            <person name="Detter J.C."/>
            <person name="Han C."/>
            <person name="Tapia R."/>
            <person name="Land M."/>
            <person name="Hauser L."/>
            <person name="Jeffries C."/>
            <person name="Kyrpides N."/>
            <person name="Ivanova N."/>
            <person name="Mikhailova N."/>
            <person name="Blumer-Schuette S.E."/>
            <person name="Kelly R.M."/>
            <person name="Woyke T."/>
        </authorList>
    </citation>
    <scope>NUCLEOTIDE SEQUENCE</scope>
    <source>
        <strain>177R1B</strain>
    </source>
</reference>
<dbReference type="AlphaFoldDB" id="E4S8F3"/>
<accession>E4S8F3</accession>
<organism evidence="2 3">
    <name type="scientific">Caldicellulosiruptor acetigenus (strain ATCC 700853 / DSM 12137 / I77R1B)</name>
    <name type="common">Caldicellulosiruptor kristjanssonii</name>
    <dbReference type="NCBI Taxonomy" id="632335"/>
    <lineage>
        <taxon>Bacteria</taxon>
        <taxon>Bacillati</taxon>
        <taxon>Bacillota</taxon>
        <taxon>Bacillota incertae sedis</taxon>
        <taxon>Caldicellulosiruptorales</taxon>
        <taxon>Caldicellulosiruptoraceae</taxon>
        <taxon>Caldicellulosiruptor</taxon>
    </lineage>
</organism>
<evidence type="ECO:0000313" key="3">
    <source>
        <dbReference type="Proteomes" id="UP000009256"/>
    </source>
</evidence>
<dbReference type="InterPro" id="IPR036165">
    <property type="entry name" value="YefM-like_sf"/>
</dbReference>
<reference evidence="2 3" key="2">
    <citation type="journal article" date="2011" name="J. Bacteriol.">
        <title>Complete genome sequences for the anaerobic, extremely thermophilic plant biomass-degrading bacteria Caldicellulosiruptor hydrothermalis, Caldicellulosiruptor kristjanssonii, Caldicellulosiruptor kronotskyensis, Caldicellulosiruptor owensenis, and Caldicellulosiruptor lactoaceticus.</title>
        <authorList>
            <person name="Blumer-Schuette S.E."/>
            <person name="Ozdemir I."/>
            <person name="Mistry D."/>
            <person name="Lucas S."/>
            <person name="Lapidus A."/>
            <person name="Cheng J.F."/>
            <person name="Goodwin L.A."/>
            <person name="Pitluck S."/>
            <person name="Land M.L."/>
            <person name="Hauser L.J."/>
            <person name="Woyke T."/>
            <person name="Mikhailova N."/>
            <person name="Pati A."/>
            <person name="Kyrpides N.C."/>
            <person name="Ivanova N."/>
            <person name="Detter J.C."/>
            <person name="Walston-Davenport K."/>
            <person name="Han S."/>
            <person name="Adams M.W."/>
            <person name="Kelly R.M."/>
        </authorList>
    </citation>
    <scope>NUCLEOTIDE SEQUENCE [LARGE SCALE GENOMIC DNA]</scope>
    <source>
        <strain evidence="3">ATCC 700853 / DSM 12137 / I77R1B</strain>
    </source>
</reference>
<dbReference type="KEGG" id="cki:Calkr_2502"/>
<evidence type="ECO:0000256" key="1">
    <source>
        <dbReference type="ARBA" id="ARBA00009981"/>
    </source>
</evidence>
<keyword evidence="3" id="KW-1185">Reference proteome</keyword>
<dbReference type="SUPFAM" id="SSF143120">
    <property type="entry name" value="YefM-like"/>
    <property type="match status" value="1"/>
</dbReference>
<evidence type="ECO:0000313" key="2">
    <source>
        <dbReference type="EMBL" id="ADQ41935.1"/>
    </source>
</evidence>
<sequence length="81" mass="9382">MIIVIVNATDFEMKVGKCLEMAEREEIIITKNSKEIAKVVPIKKQGTPNVDFLYGLMENYPNKEVTIKQVREERISRYGSY</sequence>